<evidence type="ECO:0000256" key="3">
    <source>
        <dbReference type="ARBA" id="ARBA00023082"/>
    </source>
</evidence>
<evidence type="ECO:0000259" key="6">
    <source>
        <dbReference type="Pfam" id="PF04542"/>
    </source>
</evidence>
<dbReference type="AlphaFoldDB" id="A0A2S9XDZ9"/>
<dbReference type="NCBIfam" id="TIGR02937">
    <property type="entry name" value="sigma70-ECF"/>
    <property type="match status" value="1"/>
</dbReference>
<dbReference type="EMBL" id="PVNK01000257">
    <property type="protein sequence ID" value="PRP91082.1"/>
    <property type="molecule type" value="Genomic_DNA"/>
</dbReference>
<organism evidence="7 8">
    <name type="scientific">Enhygromyxa salina</name>
    <dbReference type="NCBI Taxonomy" id="215803"/>
    <lineage>
        <taxon>Bacteria</taxon>
        <taxon>Pseudomonadati</taxon>
        <taxon>Myxococcota</taxon>
        <taxon>Polyangia</taxon>
        <taxon>Nannocystales</taxon>
        <taxon>Nannocystaceae</taxon>
        <taxon>Enhygromyxa</taxon>
    </lineage>
</organism>
<dbReference type="InterPro" id="IPR036388">
    <property type="entry name" value="WH-like_DNA-bd_sf"/>
</dbReference>
<dbReference type="InterPro" id="IPR007627">
    <property type="entry name" value="RNA_pol_sigma70_r2"/>
</dbReference>
<evidence type="ECO:0000256" key="1">
    <source>
        <dbReference type="ARBA" id="ARBA00010641"/>
    </source>
</evidence>
<evidence type="ECO:0000256" key="5">
    <source>
        <dbReference type="ARBA" id="ARBA00023163"/>
    </source>
</evidence>
<keyword evidence="2" id="KW-0805">Transcription regulation</keyword>
<dbReference type="GO" id="GO:0006352">
    <property type="term" value="P:DNA-templated transcription initiation"/>
    <property type="evidence" value="ECO:0007669"/>
    <property type="project" value="InterPro"/>
</dbReference>
<dbReference type="InterPro" id="IPR013325">
    <property type="entry name" value="RNA_pol_sigma_r2"/>
</dbReference>
<dbReference type="PANTHER" id="PTHR43133">
    <property type="entry name" value="RNA POLYMERASE ECF-TYPE SIGMA FACTO"/>
    <property type="match status" value="1"/>
</dbReference>
<comment type="caution">
    <text evidence="7">The sequence shown here is derived from an EMBL/GenBank/DDBJ whole genome shotgun (WGS) entry which is preliminary data.</text>
</comment>
<accession>A0A2S9XDZ9</accession>
<reference evidence="7 8" key="1">
    <citation type="submission" date="2018-03" db="EMBL/GenBank/DDBJ databases">
        <title>Draft Genome Sequences of the Obligatory Marine Myxobacteria Enhygromyxa salina SWB005.</title>
        <authorList>
            <person name="Poehlein A."/>
            <person name="Moghaddam J.A."/>
            <person name="Harms H."/>
            <person name="Alanjari M."/>
            <person name="Koenig G.M."/>
            <person name="Daniel R."/>
            <person name="Schaeberle T.F."/>
        </authorList>
    </citation>
    <scope>NUCLEOTIDE SEQUENCE [LARGE SCALE GENOMIC DNA]</scope>
    <source>
        <strain evidence="7 8">SWB005</strain>
    </source>
</reference>
<dbReference type="PANTHER" id="PTHR43133:SF8">
    <property type="entry name" value="RNA POLYMERASE SIGMA FACTOR HI_1459-RELATED"/>
    <property type="match status" value="1"/>
</dbReference>
<dbReference type="GO" id="GO:0003677">
    <property type="term" value="F:DNA binding"/>
    <property type="evidence" value="ECO:0007669"/>
    <property type="project" value="UniProtKB-KW"/>
</dbReference>
<evidence type="ECO:0000313" key="7">
    <source>
        <dbReference type="EMBL" id="PRP91082.1"/>
    </source>
</evidence>
<dbReference type="InterPro" id="IPR014284">
    <property type="entry name" value="RNA_pol_sigma-70_dom"/>
</dbReference>
<dbReference type="Pfam" id="PF04542">
    <property type="entry name" value="Sigma70_r2"/>
    <property type="match status" value="1"/>
</dbReference>
<name>A0A2S9XDZ9_9BACT</name>
<protein>
    <submittedName>
        <fullName evidence="7">RNA polymerase sigma factor RpoE</fullName>
    </submittedName>
</protein>
<evidence type="ECO:0000256" key="2">
    <source>
        <dbReference type="ARBA" id="ARBA00023015"/>
    </source>
</evidence>
<keyword evidence="4" id="KW-0238">DNA-binding</keyword>
<dbReference type="Gene3D" id="1.10.1740.10">
    <property type="match status" value="1"/>
</dbReference>
<feature type="domain" description="RNA polymerase sigma-70 region 2" evidence="6">
    <location>
        <begin position="34"/>
        <end position="93"/>
    </location>
</feature>
<dbReference type="GO" id="GO:0016987">
    <property type="term" value="F:sigma factor activity"/>
    <property type="evidence" value="ECO:0007669"/>
    <property type="project" value="UniProtKB-KW"/>
</dbReference>
<comment type="similarity">
    <text evidence="1">Belongs to the sigma-70 factor family. ECF subfamily.</text>
</comment>
<dbReference type="SUPFAM" id="SSF88659">
    <property type="entry name" value="Sigma3 and sigma4 domains of RNA polymerase sigma factors"/>
    <property type="match status" value="1"/>
</dbReference>
<proteinExistence type="inferred from homology"/>
<sequence length="189" mass="21464">MSLDALLLAYQACRSRAGRARAKTILLREIRVVLVSFFRSRVGAVDAEDLAQASLEIIARGLDTFEPEHPRAFRSHVFTVARNRLRTHARKEGQRARNHAAPAQWTADPTLPSEPVLWSERVDLLRVALAAVATTLRRAFMSRWKGEHPREFARREGIKIGTVRVRVWRALTAVEAELDKLKSPPREQT</sequence>
<evidence type="ECO:0000313" key="8">
    <source>
        <dbReference type="Proteomes" id="UP000237968"/>
    </source>
</evidence>
<dbReference type="Gene3D" id="1.10.10.10">
    <property type="entry name" value="Winged helix-like DNA-binding domain superfamily/Winged helix DNA-binding domain"/>
    <property type="match status" value="1"/>
</dbReference>
<dbReference type="InterPro" id="IPR039425">
    <property type="entry name" value="RNA_pol_sigma-70-like"/>
</dbReference>
<keyword evidence="5" id="KW-0804">Transcription</keyword>
<evidence type="ECO:0000256" key="4">
    <source>
        <dbReference type="ARBA" id="ARBA00023125"/>
    </source>
</evidence>
<keyword evidence="3" id="KW-0731">Sigma factor</keyword>
<keyword evidence="8" id="KW-1185">Reference proteome</keyword>
<dbReference type="InterPro" id="IPR013324">
    <property type="entry name" value="RNA_pol_sigma_r3/r4-like"/>
</dbReference>
<gene>
    <name evidence="7" type="ORF">ENSA5_58190</name>
</gene>
<dbReference type="SUPFAM" id="SSF88946">
    <property type="entry name" value="Sigma2 domain of RNA polymerase sigma factors"/>
    <property type="match status" value="1"/>
</dbReference>
<dbReference type="Proteomes" id="UP000237968">
    <property type="component" value="Unassembled WGS sequence"/>
</dbReference>